<keyword evidence="5 8" id="KW-0378">Hydrolase</keyword>
<dbReference type="Proteomes" id="UP000830167">
    <property type="component" value="Chromosome"/>
</dbReference>
<dbReference type="NCBIfam" id="TIGR00619">
    <property type="entry name" value="sbcd"/>
    <property type="match status" value="1"/>
</dbReference>
<dbReference type="Pfam" id="PF00149">
    <property type="entry name" value="Metallophos"/>
    <property type="match status" value="1"/>
</dbReference>
<proteinExistence type="inferred from homology"/>
<evidence type="ECO:0000256" key="4">
    <source>
        <dbReference type="ARBA" id="ARBA00022722"/>
    </source>
</evidence>
<evidence type="ECO:0000313" key="12">
    <source>
        <dbReference type="Proteomes" id="UP000830167"/>
    </source>
</evidence>
<comment type="subunit">
    <text evidence="2 8">Heterodimer of SbcC and SbcD.</text>
</comment>
<evidence type="ECO:0000259" key="10">
    <source>
        <dbReference type="Pfam" id="PF12320"/>
    </source>
</evidence>
<dbReference type="PANTHER" id="PTHR30337:SF0">
    <property type="entry name" value="NUCLEASE SBCCD SUBUNIT D"/>
    <property type="match status" value="1"/>
</dbReference>
<name>A0ABY4CG30_9BACL</name>
<dbReference type="SUPFAM" id="SSF56300">
    <property type="entry name" value="Metallo-dependent phosphatases"/>
    <property type="match status" value="1"/>
</dbReference>
<dbReference type="RefSeq" id="WP_347436167.1">
    <property type="nucleotide sequence ID" value="NZ_CP089291.1"/>
</dbReference>
<keyword evidence="8" id="KW-0235">DNA replication</keyword>
<reference evidence="11" key="1">
    <citation type="submission" date="2021-12" db="EMBL/GenBank/DDBJ databases">
        <title>Alicyclobacillaceae gen. nov., sp. nov., isolated from chalcocite enrichment system.</title>
        <authorList>
            <person name="Jiang Z."/>
        </authorList>
    </citation>
    <scope>NUCLEOTIDE SEQUENCE</scope>
    <source>
        <strain evidence="11">MYW30-H2</strain>
    </source>
</reference>
<feature type="domain" description="Calcineurin-like phosphoesterase" evidence="9">
    <location>
        <begin position="1"/>
        <end position="116"/>
    </location>
</feature>
<evidence type="ECO:0000256" key="1">
    <source>
        <dbReference type="ARBA" id="ARBA00010555"/>
    </source>
</evidence>
<evidence type="ECO:0000256" key="5">
    <source>
        <dbReference type="ARBA" id="ARBA00022801"/>
    </source>
</evidence>
<dbReference type="InterPro" id="IPR041796">
    <property type="entry name" value="Mre11_N"/>
</dbReference>
<keyword evidence="12" id="KW-1185">Reference proteome</keyword>
<sequence>MKIFHTADWHLGKLVQGFAMTEDQRYVLDQFLDAVKSERPDAVIIAGDLYDRAVPPNEAVGLLDDVLTRLIVDMKTPVLMIAGNHDSPERIHFANSILKDQGLYIQGKLQKEMQPAILYDAHGPVHFYLVPYAEPGQVRTLLEDETIRTHNDAMQAIIKMLEPYMDPLARHVFIGHAFVTPSGEAGEYQCDSERPLAIGGAEYIQASHFQNFHYVALGHLHQAHHVGNERIRYAGSPLKYSISEEYHDKGFYSVELAADGNVQVDKRSLVPRRDVRSVAGLLDDIKQHDRCEDYVFVTLLDSHAVLFPMEHVRTVYPNAMHVTRKQSTAVLTDPGTQTLERHKMDSMSLFQAFYKEVKGTELPHEMETLFQEVLEDVLRREKGDV</sequence>
<accession>A0ABY4CG30</accession>
<keyword evidence="4 8" id="KW-0540">Nuclease</keyword>
<dbReference type="CDD" id="cd00840">
    <property type="entry name" value="MPP_Mre11_N"/>
    <property type="match status" value="1"/>
</dbReference>
<dbReference type="InterPro" id="IPR026843">
    <property type="entry name" value="SbcD_C"/>
</dbReference>
<evidence type="ECO:0000256" key="2">
    <source>
        <dbReference type="ARBA" id="ARBA00011322"/>
    </source>
</evidence>
<gene>
    <name evidence="8" type="primary">sbcD</name>
    <name evidence="11" type="ORF">LSG31_16495</name>
</gene>
<dbReference type="InterPro" id="IPR029052">
    <property type="entry name" value="Metallo-depent_PP-like"/>
</dbReference>
<evidence type="ECO:0000256" key="8">
    <source>
        <dbReference type="RuleBase" id="RU363069"/>
    </source>
</evidence>
<dbReference type="PANTHER" id="PTHR30337">
    <property type="entry name" value="COMPONENT OF ATP-DEPENDENT DSDNA EXONUCLEASE"/>
    <property type="match status" value="1"/>
</dbReference>
<feature type="domain" description="Nuclease SbcCD subunit D C-terminal" evidence="10">
    <location>
        <begin position="272"/>
        <end position="357"/>
    </location>
</feature>
<keyword evidence="8" id="KW-0255">Endonuclease</keyword>
<organism evidence="11 12">
    <name type="scientific">Fodinisporobacter ferrooxydans</name>
    <dbReference type="NCBI Taxonomy" id="2901836"/>
    <lineage>
        <taxon>Bacteria</taxon>
        <taxon>Bacillati</taxon>
        <taxon>Bacillota</taxon>
        <taxon>Bacilli</taxon>
        <taxon>Bacillales</taxon>
        <taxon>Alicyclobacillaceae</taxon>
        <taxon>Fodinisporobacter</taxon>
    </lineage>
</organism>
<comment type="function">
    <text evidence="8">SbcCD cleaves DNA hairpin structures. These structures can inhibit DNA replication and are intermediates in certain DNA recombination reactions. The complex acts as a 3'-&gt;5' double strand exonuclease that can open hairpins. It also has a 5' single-strand endonuclease activity.</text>
</comment>
<dbReference type="Pfam" id="PF12320">
    <property type="entry name" value="SbcD_C"/>
    <property type="match status" value="1"/>
</dbReference>
<protein>
    <recommendedName>
        <fullName evidence="3 8">Nuclease SbcCD subunit D</fullName>
    </recommendedName>
</protein>
<dbReference type="EMBL" id="CP089291">
    <property type="protein sequence ID" value="UOF89477.1"/>
    <property type="molecule type" value="Genomic_DNA"/>
</dbReference>
<keyword evidence="7 8" id="KW-0233">DNA recombination</keyword>
<comment type="similarity">
    <text evidence="1 8">Belongs to the SbcD family.</text>
</comment>
<keyword evidence="6 8" id="KW-0269">Exonuclease</keyword>
<evidence type="ECO:0000256" key="6">
    <source>
        <dbReference type="ARBA" id="ARBA00022839"/>
    </source>
</evidence>
<dbReference type="InterPro" id="IPR050535">
    <property type="entry name" value="DNA_Repair-Maintenance_Comp"/>
</dbReference>
<evidence type="ECO:0000313" key="11">
    <source>
        <dbReference type="EMBL" id="UOF89477.1"/>
    </source>
</evidence>
<dbReference type="InterPro" id="IPR004843">
    <property type="entry name" value="Calcineurin-like_PHP"/>
</dbReference>
<evidence type="ECO:0000259" key="9">
    <source>
        <dbReference type="Pfam" id="PF00149"/>
    </source>
</evidence>
<dbReference type="GO" id="GO:0004527">
    <property type="term" value="F:exonuclease activity"/>
    <property type="evidence" value="ECO:0007669"/>
    <property type="project" value="UniProtKB-KW"/>
</dbReference>
<evidence type="ECO:0000256" key="7">
    <source>
        <dbReference type="ARBA" id="ARBA00023172"/>
    </source>
</evidence>
<dbReference type="InterPro" id="IPR004593">
    <property type="entry name" value="SbcD"/>
</dbReference>
<evidence type="ECO:0000256" key="3">
    <source>
        <dbReference type="ARBA" id="ARBA00013365"/>
    </source>
</evidence>
<dbReference type="Gene3D" id="3.60.21.10">
    <property type="match status" value="1"/>
</dbReference>